<evidence type="ECO:0000313" key="2">
    <source>
        <dbReference type="Proteomes" id="UP000786875"/>
    </source>
</evidence>
<sequence length="374" mass="41667">MLLFSENTKQDDSLGDSILVVTPDLGRMEKVCEQLSLRDVGTVKQFHGDIRQLDQFEDTANTDCIIFDASELDSPDSVIDIIDLQLSKNVTKIAFSTKDSLLLAEEFLKKEIHYCHYPTQINRIGSLVQNDTQQSVAIGNSAVRITLLGCKGGVGNSMLSYHAAQFIANKRQSSTLLVQGAFGSKNLDLISKVAISNEVTLLEKNLSALYEERSGAWQYYNSVYDNYECIIFDFSAYNAADENIENVLTHTDCLLLVCDRDLSSVRTAKKIIEANNHLMNSNNGVRRIYVCHNQHHSKVNGEISSQEVSGLLGKPVDVTIPYLLKPGDPSLVLNFQGKNHQHLESLCNLLLGRKNKHQEKISLFDSIKKITGRG</sequence>
<evidence type="ECO:0008006" key="3">
    <source>
        <dbReference type="Google" id="ProtNLM"/>
    </source>
</evidence>
<dbReference type="RefSeq" id="WP_214215082.1">
    <property type="nucleotide sequence ID" value="NZ_JABBFO010000011.1"/>
</dbReference>
<reference evidence="1 2" key="1">
    <citation type="submission" date="2020-04" db="EMBL/GenBank/DDBJ databases">
        <title>Genome sequencing of Rosenbergiella species.</title>
        <authorList>
            <person name="Alvarez-Perez S."/>
            <person name="Lievens B."/>
        </authorList>
    </citation>
    <scope>NUCLEOTIDE SEQUENCE [LARGE SCALE GENOMIC DNA]</scope>
    <source>
        <strain evidence="1 2">CdVSA20.1</strain>
    </source>
</reference>
<dbReference type="SUPFAM" id="SSF52540">
    <property type="entry name" value="P-loop containing nucleoside triphosphate hydrolases"/>
    <property type="match status" value="1"/>
</dbReference>
<organism evidence="1 2">
    <name type="scientific">Rosenbergiella australiborealis</name>
    <dbReference type="NCBI Taxonomy" id="1544696"/>
    <lineage>
        <taxon>Bacteria</taxon>
        <taxon>Pseudomonadati</taxon>
        <taxon>Pseudomonadota</taxon>
        <taxon>Gammaproteobacteria</taxon>
        <taxon>Enterobacterales</taxon>
        <taxon>Erwiniaceae</taxon>
        <taxon>Rosenbergiella</taxon>
    </lineage>
</organism>
<keyword evidence="2" id="KW-1185">Reference proteome</keyword>
<protein>
    <recommendedName>
        <fullName evidence="3">Pilus assembly protein CpaE</fullName>
    </recommendedName>
</protein>
<gene>
    <name evidence="1" type="ORF">HGT73_11370</name>
</gene>
<comment type="caution">
    <text evidence="1">The sequence shown here is derived from an EMBL/GenBank/DDBJ whole genome shotgun (WGS) entry which is preliminary data.</text>
</comment>
<accession>A0ABS5TAI2</accession>
<evidence type="ECO:0000313" key="1">
    <source>
        <dbReference type="EMBL" id="MBT0727963.1"/>
    </source>
</evidence>
<name>A0ABS5TAI2_9GAMM</name>
<proteinExistence type="predicted"/>
<dbReference type="Proteomes" id="UP000786875">
    <property type="component" value="Unassembled WGS sequence"/>
</dbReference>
<dbReference type="InterPro" id="IPR027417">
    <property type="entry name" value="P-loop_NTPase"/>
</dbReference>
<dbReference type="Gene3D" id="3.40.50.300">
    <property type="entry name" value="P-loop containing nucleotide triphosphate hydrolases"/>
    <property type="match status" value="1"/>
</dbReference>
<dbReference type="EMBL" id="JABBFO010000011">
    <property type="protein sequence ID" value="MBT0727963.1"/>
    <property type="molecule type" value="Genomic_DNA"/>
</dbReference>